<gene>
    <name evidence="2" type="ORF">KDA10_00215</name>
</gene>
<feature type="region of interest" description="Disordered" evidence="1">
    <location>
        <begin position="606"/>
        <end position="625"/>
    </location>
</feature>
<proteinExistence type="predicted"/>
<evidence type="ECO:0000256" key="1">
    <source>
        <dbReference type="SAM" id="MobiDB-lite"/>
    </source>
</evidence>
<accession>A0A955E005</accession>
<feature type="region of interest" description="Disordered" evidence="1">
    <location>
        <begin position="226"/>
        <end position="245"/>
    </location>
</feature>
<comment type="caution">
    <text evidence="2">The sequence shown here is derived from an EMBL/GenBank/DDBJ whole genome shotgun (WGS) entry which is preliminary data.</text>
</comment>
<dbReference type="Proteomes" id="UP000714817">
    <property type="component" value="Unassembled WGS sequence"/>
</dbReference>
<dbReference type="AlphaFoldDB" id="A0A955E005"/>
<feature type="compositionally biased region" description="Basic and acidic residues" evidence="1">
    <location>
        <begin position="226"/>
        <end position="239"/>
    </location>
</feature>
<name>A0A955E005_UNCKA</name>
<dbReference type="EMBL" id="JAGQNY010000001">
    <property type="protein sequence ID" value="MCA9301782.1"/>
    <property type="molecule type" value="Genomic_DNA"/>
</dbReference>
<reference evidence="2" key="1">
    <citation type="submission" date="2020-04" db="EMBL/GenBank/DDBJ databases">
        <authorList>
            <person name="Zhang T."/>
        </authorList>
    </citation>
    <scope>NUCLEOTIDE SEQUENCE</scope>
    <source>
        <strain evidence="2">HKST-UBA80</strain>
    </source>
</reference>
<organism evidence="2 3">
    <name type="scientific">candidate division WWE3 bacterium</name>
    <dbReference type="NCBI Taxonomy" id="2053526"/>
    <lineage>
        <taxon>Bacteria</taxon>
        <taxon>Katanobacteria</taxon>
    </lineage>
</organism>
<evidence type="ECO:0000313" key="2">
    <source>
        <dbReference type="EMBL" id="MCA9301782.1"/>
    </source>
</evidence>
<evidence type="ECO:0000313" key="3">
    <source>
        <dbReference type="Proteomes" id="UP000714817"/>
    </source>
</evidence>
<sequence>MVETATAANDALTALKGRSETKVSPLEEFWTNINALTAASRQLLTKIETSPQSGLNQRRAAQLARQALASYEMTTSLTENPTNREEINALSRLGAATNIDPTNLYRETILLQPEVHSYEYSVKLLFSHIVSMTTEDRSNTTKNLALVLAGNCLDGSKVDVRKIQNELRELNFPNHHLSEAAEAIAAIIRHTPYNLTDHQEKLGVTGYPEVLAKAYKRLYDLATKLDPDTPPTKAEERSQHQPYANWEARAKERESIHYNSNPREHKIFSRKGEILTAKGSENKTAQVLIPTAILTRTVPLADFAGNDRAFNKGYVKLQQVFTCTTFQEVEATLEMLNAASIAEEEKTAQVPIYVPKTVVQNGKTTIEYEITYMEMPIGTYNSWRKALMEARKSYLRAGFSIQNQDITAGVRLATEQENAYAEQTMLNRYQELLSGPSHIKDSLDAWMSQSHSRDRFYIKELMQNTMELVNELTEELNLTRNPRNITLEAMKTLYEEGHEQHPLTMEKEITQMFDNRMAERSNYYVAMKVALTTLENVNALPPPRDRKEAKEQIRMIINVQTQIKQIMLFLALQEKGVSESRASQVALENFPEHSVIKAQVPYRARNSQARRVAGKRQAVSNQGSS</sequence>
<protein>
    <submittedName>
        <fullName evidence="2">Uncharacterized protein</fullName>
    </submittedName>
</protein>
<reference evidence="2" key="2">
    <citation type="journal article" date="2021" name="Microbiome">
        <title>Successional dynamics and alternative stable states in a saline activated sludge microbial community over 9 years.</title>
        <authorList>
            <person name="Wang Y."/>
            <person name="Ye J."/>
            <person name="Ju F."/>
            <person name="Liu L."/>
            <person name="Boyd J.A."/>
            <person name="Deng Y."/>
            <person name="Parks D.H."/>
            <person name="Jiang X."/>
            <person name="Yin X."/>
            <person name="Woodcroft B.J."/>
            <person name="Tyson G.W."/>
            <person name="Hugenholtz P."/>
            <person name="Polz M.F."/>
            <person name="Zhang T."/>
        </authorList>
    </citation>
    <scope>NUCLEOTIDE SEQUENCE</scope>
    <source>
        <strain evidence="2">HKST-UBA80</strain>
    </source>
</reference>